<dbReference type="Gene3D" id="3.30.565.10">
    <property type="entry name" value="Histidine kinase-like ATPase, C-terminal domain"/>
    <property type="match status" value="1"/>
</dbReference>
<dbReference type="OrthoDB" id="9809348at2"/>
<reference evidence="2 3" key="1">
    <citation type="submission" date="2011-08" db="EMBL/GenBank/DDBJ databases">
        <title>The Genome Sequence of Clostridium hathewayi WAL-18680.</title>
        <authorList>
            <consortium name="The Broad Institute Genome Sequencing Platform"/>
            <person name="Earl A."/>
            <person name="Ward D."/>
            <person name="Feldgarden M."/>
            <person name="Gevers D."/>
            <person name="Finegold S.M."/>
            <person name="Summanen P.H."/>
            <person name="Molitoris D.R."/>
            <person name="Song M."/>
            <person name="Daigneault M."/>
            <person name="Allen-Vercoe E."/>
            <person name="Young S.K."/>
            <person name="Zeng Q."/>
            <person name="Gargeya S."/>
            <person name="Fitzgerald M."/>
            <person name="Haas B."/>
            <person name="Abouelleil A."/>
            <person name="Alvarado L."/>
            <person name="Arachchi H.M."/>
            <person name="Berlin A."/>
            <person name="Brown A."/>
            <person name="Chapman S.B."/>
            <person name="Chen Z."/>
            <person name="Dunbar C."/>
            <person name="Freedman E."/>
            <person name="Gearin G."/>
            <person name="Gellesch M."/>
            <person name="Goldberg J."/>
            <person name="Griggs A."/>
            <person name="Gujja S."/>
            <person name="Heiman D."/>
            <person name="Howarth C."/>
            <person name="Larson L."/>
            <person name="Lui A."/>
            <person name="MacDonald P.J.P."/>
            <person name="Montmayeur A."/>
            <person name="Murphy C."/>
            <person name="Neiman D."/>
            <person name="Pearson M."/>
            <person name="Priest M."/>
            <person name="Roberts A."/>
            <person name="Saif S."/>
            <person name="Shea T."/>
            <person name="Shenoy N."/>
            <person name="Sisk P."/>
            <person name="Stolte C."/>
            <person name="Sykes S."/>
            <person name="Wortman J."/>
            <person name="Nusbaum C."/>
            <person name="Birren B."/>
        </authorList>
    </citation>
    <scope>NUCLEOTIDE SEQUENCE [LARGE SCALE GENOMIC DNA]</scope>
    <source>
        <strain evidence="2 3">WAL-18680</strain>
    </source>
</reference>
<dbReference type="InterPro" id="IPR003594">
    <property type="entry name" value="HATPase_dom"/>
</dbReference>
<dbReference type="SUPFAM" id="SSF55874">
    <property type="entry name" value="ATPase domain of HSP90 chaperone/DNA topoisomerase II/histidine kinase"/>
    <property type="match status" value="1"/>
</dbReference>
<evidence type="ECO:0000259" key="1">
    <source>
        <dbReference type="Pfam" id="PF02518"/>
    </source>
</evidence>
<proteinExistence type="predicted"/>
<accession>G5ICJ2</accession>
<name>G5ICJ2_9FIRM</name>
<dbReference type="InterPro" id="IPR036890">
    <property type="entry name" value="HATPase_C_sf"/>
</dbReference>
<dbReference type="Pfam" id="PF02518">
    <property type="entry name" value="HATPase_c"/>
    <property type="match status" value="1"/>
</dbReference>
<gene>
    <name evidence="2" type="ORF">HMPREF9473_01219</name>
</gene>
<dbReference type="Proteomes" id="UP000005384">
    <property type="component" value="Unassembled WGS sequence"/>
</dbReference>
<organism evidence="2 3">
    <name type="scientific">Hungatella hathewayi WAL-18680</name>
    <dbReference type="NCBI Taxonomy" id="742737"/>
    <lineage>
        <taxon>Bacteria</taxon>
        <taxon>Bacillati</taxon>
        <taxon>Bacillota</taxon>
        <taxon>Clostridia</taxon>
        <taxon>Lachnospirales</taxon>
        <taxon>Lachnospiraceae</taxon>
        <taxon>Hungatella</taxon>
    </lineage>
</organism>
<dbReference type="AlphaFoldDB" id="G5ICJ2"/>
<evidence type="ECO:0000313" key="2">
    <source>
        <dbReference type="EMBL" id="EHI60842.1"/>
    </source>
</evidence>
<dbReference type="PATRIC" id="fig|742737.3.peg.1227"/>
<keyword evidence="3" id="KW-1185">Reference proteome</keyword>
<protein>
    <recommendedName>
        <fullName evidence="1">Histidine kinase/HSP90-like ATPase domain-containing protein</fullName>
    </recommendedName>
</protein>
<dbReference type="RefSeq" id="WP_006779204.1">
    <property type="nucleotide sequence ID" value="NZ_CP040506.1"/>
</dbReference>
<dbReference type="EMBL" id="ADLN01000011">
    <property type="protein sequence ID" value="EHI60842.1"/>
    <property type="molecule type" value="Genomic_DNA"/>
</dbReference>
<sequence>MLYLFVEDDGVDISEKVIEEFETTRQTAAKGSKMTGIGLDNVDTCIRITFGEEYGLKLERCGERGTSVTFRLPVIREEKNCEESHDCG</sequence>
<comment type="caution">
    <text evidence="2">The sequence shown here is derived from an EMBL/GenBank/DDBJ whole genome shotgun (WGS) entry which is preliminary data.</text>
</comment>
<evidence type="ECO:0000313" key="3">
    <source>
        <dbReference type="Proteomes" id="UP000005384"/>
    </source>
</evidence>
<dbReference type="HOGENOM" id="CLU_2464840_0_0_9"/>
<feature type="domain" description="Histidine kinase/HSP90-like ATPase" evidence="1">
    <location>
        <begin position="3"/>
        <end position="74"/>
    </location>
</feature>